<keyword evidence="4" id="KW-1185">Reference proteome</keyword>
<dbReference type="InterPro" id="IPR036420">
    <property type="entry name" value="BRCT_dom_sf"/>
</dbReference>
<dbReference type="Pfam" id="PF00533">
    <property type="entry name" value="BRCT"/>
    <property type="match status" value="1"/>
</dbReference>
<dbReference type="EMBL" id="JAOSLC020000002">
    <property type="protein sequence ID" value="MDD7913735.1"/>
    <property type="molecule type" value="Genomic_DNA"/>
</dbReference>
<reference evidence="2" key="1">
    <citation type="submission" date="2022-09" db="EMBL/GenBank/DDBJ databases">
        <authorList>
            <person name="Kristyanto S."/>
            <person name="Jung J."/>
            <person name="Jeon C.O."/>
        </authorList>
    </citation>
    <scope>NUCLEOTIDE SEQUENCE</scope>
    <source>
        <strain evidence="2">MSW5</strain>
    </source>
</reference>
<dbReference type="RefSeq" id="WP_265726175.1">
    <property type="nucleotide sequence ID" value="NZ_JAOSLC020000001.1"/>
</dbReference>
<dbReference type="PROSITE" id="PS50172">
    <property type="entry name" value="BRCT"/>
    <property type="match status" value="1"/>
</dbReference>
<gene>
    <name evidence="2" type="ORF">N5A56_000295</name>
    <name evidence="3" type="ORF">N5A56_004595</name>
</gene>
<evidence type="ECO:0000313" key="3">
    <source>
        <dbReference type="EMBL" id="MDD7913735.1"/>
    </source>
</evidence>
<dbReference type="SUPFAM" id="SSF52113">
    <property type="entry name" value="BRCT domain"/>
    <property type="match status" value="1"/>
</dbReference>
<comment type="caution">
    <text evidence="2">The sequence shown here is derived from an EMBL/GenBank/DDBJ whole genome shotgun (WGS) entry which is preliminary data.</text>
</comment>
<dbReference type="CDD" id="cd17748">
    <property type="entry name" value="BRCT_DNA_ligase_like"/>
    <property type="match status" value="1"/>
</dbReference>
<organism evidence="2 4">
    <name type="scientific">Polaribacter ponticola</name>
    <dbReference type="NCBI Taxonomy" id="2978475"/>
    <lineage>
        <taxon>Bacteria</taxon>
        <taxon>Pseudomonadati</taxon>
        <taxon>Bacteroidota</taxon>
        <taxon>Flavobacteriia</taxon>
        <taxon>Flavobacteriales</taxon>
        <taxon>Flavobacteriaceae</taxon>
    </lineage>
</organism>
<dbReference type="SMART" id="SM00292">
    <property type="entry name" value="BRCT"/>
    <property type="match status" value="1"/>
</dbReference>
<evidence type="ECO:0000313" key="2">
    <source>
        <dbReference type="EMBL" id="MDD7912967.1"/>
    </source>
</evidence>
<name>A0ABT5S4C7_9FLAO</name>
<dbReference type="Proteomes" id="UP001151478">
    <property type="component" value="Unassembled WGS sequence"/>
</dbReference>
<reference evidence="2" key="2">
    <citation type="submission" date="2023-02" db="EMBL/GenBank/DDBJ databases">
        <title>Polaribacter ponticola sp. nov., isolated from seawater.</title>
        <authorList>
            <person name="Baek J.H."/>
            <person name="Kim J.M."/>
            <person name="Choi D.G."/>
            <person name="Jeon C.O."/>
        </authorList>
    </citation>
    <scope>NUCLEOTIDE SEQUENCE</scope>
    <source>
        <strain evidence="2">MSW5</strain>
    </source>
</reference>
<evidence type="ECO:0000259" key="1">
    <source>
        <dbReference type="PROSITE" id="PS50172"/>
    </source>
</evidence>
<feature type="domain" description="BRCT" evidence="1">
    <location>
        <begin position="70"/>
        <end position="149"/>
    </location>
</feature>
<dbReference type="Gene3D" id="3.40.50.10190">
    <property type="entry name" value="BRCT domain"/>
    <property type="match status" value="1"/>
</dbReference>
<evidence type="ECO:0000313" key="4">
    <source>
        <dbReference type="Proteomes" id="UP001151478"/>
    </source>
</evidence>
<sequence>MKWKNKLDDFIKQYDVGVDDILDYWYEEGLINSPERTKKKVSSFSWEIVAQGVTKKYSTDLKKPNLDIEDKSHLFYNKKVVVTGVFENFGMRKTIAQMIKDVGGDNDTHVTKKTDFIIAGEGAGWKKLEQAKDFGVKVLSEQEFIELFE</sequence>
<dbReference type="InterPro" id="IPR001357">
    <property type="entry name" value="BRCT_dom"/>
</dbReference>
<proteinExistence type="predicted"/>
<accession>A0ABT5S4C7</accession>
<dbReference type="EMBL" id="JAOSLC020000001">
    <property type="protein sequence ID" value="MDD7912967.1"/>
    <property type="molecule type" value="Genomic_DNA"/>
</dbReference>
<protein>
    <submittedName>
        <fullName evidence="2">BRCT domain-containing protein</fullName>
    </submittedName>
</protein>